<name>R4V0Q3_COPFO</name>
<dbReference type="AlphaFoldDB" id="R4V0Q3"/>
<organism evidence="1">
    <name type="scientific">Coptotermes formosanus</name>
    <name type="common">Formosan subterranean termite</name>
    <dbReference type="NCBI Taxonomy" id="36987"/>
    <lineage>
        <taxon>Eukaryota</taxon>
        <taxon>Metazoa</taxon>
        <taxon>Ecdysozoa</taxon>
        <taxon>Arthropoda</taxon>
        <taxon>Hexapoda</taxon>
        <taxon>Insecta</taxon>
        <taxon>Pterygota</taxon>
        <taxon>Neoptera</taxon>
        <taxon>Polyneoptera</taxon>
        <taxon>Dictyoptera</taxon>
        <taxon>Blattodea</taxon>
        <taxon>Blattoidea</taxon>
        <taxon>Termitoidae</taxon>
        <taxon>Rhinotermitidae</taxon>
        <taxon>Coptotermes</taxon>
    </lineage>
</organism>
<dbReference type="EMBL" id="KC632393">
    <property type="protein sequence ID" value="AGM32207.1"/>
    <property type="molecule type" value="mRNA"/>
</dbReference>
<accession>R4V0Q3</accession>
<evidence type="ECO:0000313" key="1">
    <source>
        <dbReference type="EMBL" id="AGM32207.1"/>
    </source>
</evidence>
<sequence>MLPEHEKWCREMLIDSTVVKVVTVFQYQLSK</sequence>
<reference evidence="1" key="1">
    <citation type="submission" date="2013-02" db="EMBL/GenBank/DDBJ databases">
        <title>Immune-Related transcriptome of Coptotermes formosanus Shiraki workers: the defense mechanism.</title>
        <authorList>
            <person name="Hussain A."/>
            <person name="Li Y.F."/>
            <person name="Wen S.Y."/>
        </authorList>
    </citation>
    <scope>NUCLEOTIDE SEQUENCE</scope>
</reference>
<proteinExistence type="evidence at transcript level"/>
<protein>
    <submittedName>
        <fullName evidence="1">Uncharacterized protein</fullName>
    </submittedName>
</protein>